<feature type="signal peptide" evidence="1">
    <location>
        <begin position="1"/>
        <end position="22"/>
    </location>
</feature>
<dbReference type="AlphaFoldDB" id="A0A1N7IJ70"/>
<dbReference type="PANTHER" id="PTHR43130:SF2">
    <property type="entry name" value="DJ-1_PFPI DOMAIN-CONTAINING PROTEIN"/>
    <property type="match status" value="1"/>
</dbReference>
<dbReference type="InterPro" id="IPR029062">
    <property type="entry name" value="Class_I_gatase-like"/>
</dbReference>
<dbReference type="Proteomes" id="UP000185678">
    <property type="component" value="Unassembled WGS sequence"/>
</dbReference>
<dbReference type="InterPro" id="IPR002818">
    <property type="entry name" value="DJ-1/PfpI"/>
</dbReference>
<feature type="domain" description="DJ-1/PfpI" evidence="2">
    <location>
        <begin position="52"/>
        <end position="214"/>
    </location>
</feature>
<proteinExistence type="predicted"/>
<evidence type="ECO:0000259" key="2">
    <source>
        <dbReference type="Pfam" id="PF01965"/>
    </source>
</evidence>
<dbReference type="InterPro" id="IPR052158">
    <property type="entry name" value="INH-QAR"/>
</dbReference>
<dbReference type="SUPFAM" id="SSF52317">
    <property type="entry name" value="Class I glutamine amidotransferase-like"/>
    <property type="match status" value="1"/>
</dbReference>
<keyword evidence="4" id="KW-1185">Reference proteome</keyword>
<dbReference type="Gene3D" id="3.40.50.880">
    <property type="match status" value="1"/>
</dbReference>
<feature type="chain" id="PRO_5009942791" evidence="1">
    <location>
        <begin position="23"/>
        <end position="273"/>
    </location>
</feature>
<dbReference type="EMBL" id="FTOA01000001">
    <property type="protein sequence ID" value="SIS37031.1"/>
    <property type="molecule type" value="Genomic_DNA"/>
</dbReference>
<name>A0A1N7IJ70_9PROT</name>
<gene>
    <name evidence="3" type="ORF">SAMN05421779_101178</name>
</gene>
<accession>A0A1N7IJ70</accession>
<reference evidence="3 4" key="1">
    <citation type="submission" date="2017-01" db="EMBL/GenBank/DDBJ databases">
        <authorList>
            <person name="Mah S.A."/>
            <person name="Swanson W.J."/>
            <person name="Moy G.W."/>
            <person name="Vacquier V.D."/>
        </authorList>
    </citation>
    <scope>NUCLEOTIDE SEQUENCE [LARGE SCALE GENOMIC DNA]</scope>
    <source>
        <strain evidence="3 4">DSM 11589</strain>
    </source>
</reference>
<protein>
    <submittedName>
        <fullName evidence="3">DJ-1/PfpI family protein</fullName>
    </submittedName>
</protein>
<dbReference type="Pfam" id="PF01965">
    <property type="entry name" value="DJ-1_PfpI"/>
    <property type="match status" value="1"/>
</dbReference>
<dbReference type="STRING" id="80876.SAMN05421779_101178"/>
<evidence type="ECO:0000313" key="4">
    <source>
        <dbReference type="Proteomes" id="UP000185678"/>
    </source>
</evidence>
<evidence type="ECO:0000313" key="3">
    <source>
        <dbReference type="EMBL" id="SIS37031.1"/>
    </source>
</evidence>
<sequence>MTDMDRRTITLLALLAPFTPLASGPVMGQVPEHKLPDNGEEMSSVPWMGDEQIAMLIYPGMTVMDLIGPHCMFSALMGAKIDLVASSLDPVTSDAGVTLIPTATFQSCPRDLTILFTPGGTDGTLAAASDSETLAFLADRGAWAKYITSVCSGSLLLGAAGLLKGYRATSHWSCRDALAGFGAIPTDARVVRDRNRITGAGVTAGLDFGLSMVAELRGRIYAECTQLMGEYDPQPPFNAGSLRTASADVRTAMVEMAADFTRKAEALAGLQQN</sequence>
<dbReference type="PANTHER" id="PTHR43130">
    <property type="entry name" value="ARAC-FAMILY TRANSCRIPTIONAL REGULATOR"/>
    <property type="match status" value="1"/>
</dbReference>
<dbReference type="OrthoDB" id="186587at2"/>
<dbReference type="GO" id="GO:0006355">
    <property type="term" value="P:regulation of DNA-templated transcription"/>
    <property type="evidence" value="ECO:0007669"/>
    <property type="project" value="TreeGrafter"/>
</dbReference>
<keyword evidence="1" id="KW-0732">Signal</keyword>
<evidence type="ECO:0000256" key="1">
    <source>
        <dbReference type="SAM" id="SignalP"/>
    </source>
</evidence>
<dbReference type="CDD" id="cd03139">
    <property type="entry name" value="GATase1_PfpI_2"/>
    <property type="match status" value="1"/>
</dbReference>
<organism evidence="3 4">
    <name type="scientific">Insolitispirillum peregrinum</name>
    <dbReference type="NCBI Taxonomy" id="80876"/>
    <lineage>
        <taxon>Bacteria</taxon>
        <taxon>Pseudomonadati</taxon>
        <taxon>Pseudomonadota</taxon>
        <taxon>Alphaproteobacteria</taxon>
        <taxon>Rhodospirillales</taxon>
        <taxon>Novispirillaceae</taxon>
        <taxon>Insolitispirillum</taxon>
    </lineage>
</organism>